<keyword evidence="1" id="KW-0805">Transcription regulation</keyword>
<keyword evidence="2" id="KW-0238">DNA-binding</keyword>
<feature type="domain" description="HTH luxR-type" evidence="4">
    <location>
        <begin position="21"/>
        <end position="86"/>
    </location>
</feature>
<sequence>MRRQQALALALGGNGARPGEGAGTAKLLSKRERDVAELVVEGLTNRQIAARIHVSVRTVETHIRHIRTSLGLRSRAHIAAWVAHRQAADLQAPNPS</sequence>
<dbReference type="Proteomes" id="UP001620295">
    <property type="component" value="Unassembled WGS sequence"/>
</dbReference>
<evidence type="ECO:0000313" key="6">
    <source>
        <dbReference type="Proteomes" id="UP001620295"/>
    </source>
</evidence>
<dbReference type="CDD" id="cd06170">
    <property type="entry name" value="LuxR_C_like"/>
    <property type="match status" value="1"/>
</dbReference>
<reference evidence="5 6" key="1">
    <citation type="submission" date="2024-11" db="EMBL/GenBank/DDBJ databases">
        <title>The Natural Products Discovery Center: Release of the First 8490 Sequenced Strains for Exploring Actinobacteria Biosynthetic Diversity.</title>
        <authorList>
            <person name="Kalkreuter E."/>
            <person name="Kautsar S.A."/>
            <person name="Yang D."/>
            <person name="Bader C.D."/>
            <person name="Teijaro C.N."/>
            <person name="Fluegel L."/>
            <person name="Davis C.M."/>
            <person name="Simpson J.R."/>
            <person name="Lauterbach L."/>
            <person name="Steele A.D."/>
            <person name="Gui C."/>
            <person name="Meng S."/>
            <person name="Li G."/>
            <person name="Viehrig K."/>
            <person name="Ye F."/>
            <person name="Su P."/>
            <person name="Kiefer A.F."/>
            <person name="Nichols A."/>
            <person name="Cepeda A.J."/>
            <person name="Yan W."/>
            <person name="Fan B."/>
            <person name="Jiang Y."/>
            <person name="Adhikari A."/>
            <person name="Zheng C.-J."/>
            <person name="Schuster L."/>
            <person name="Cowan T.M."/>
            <person name="Smanski M.J."/>
            <person name="Chevrette M.G."/>
            <person name="De Carvalho L.P.S."/>
            <person name="Shen B."/>
        </authorList>
    </citation>
    <scope>NUCLEOTIDE SEQUENCE [LARGE SCALE GENOMIC DNA]</scope>
    <source>
        <strain evidence="5 6">NPDC020863</strain>
    </source>
</reference>
<dbReference type="SMART" id="SM00421">
    <property type="entry name" value="HTH_LUXR"/>
    <property type="match status" value="1"/>
</dbReference>
<dbReference type="InterPro" id="IPR036388">
    <property type="entry name" value="WH-like_DNA-bd_sf"/>
</dbReference>
<dbReference type="PANTHER" id="PTHR44688">
    <property type="entry name" value="DNA-BINDING TRANSCRIPTIONAL ACTIVATOR DEVR_DOSR"/>
    <property type="match status" value="1"/>
</dbReference>
<evidence type="ECO:0000313" key="5">
    <source>
        <dbReference type="EMBL" id="MFK4271378.1"/>
    </source>
</evidence>
<keyword evidence="6" id="KW-1185">Reference proteome</keyword>
<dbReference type="PRINTS" id="PR00038">
    <property type="entry name" value="HTHLUXR"/>
</dbReference>
<evidence type="ECO:0000256" key="3">
    <source>
        <dbReference type="ARBA" id="ARBA00023163"/>
    </source>
</evidence>
<protein>
    <submittedName>
        <fullName evidence="5">Response regulator transcription factor</fullName>
    </submittedName>
</protein>
<evidence type="ECO:0000259" key="4">
    <source>
        <dbReference type="PROSITE" id="PS50043"/>
    </source>
</evidence>
<accession>A0ABW8M0K0</accession>
<gene>
    <name evidence="5" type="ORF">ACI2L5_41675</name>
</gene>
<dbReference type="PANTHER" id="PTHR44688:SF16">
    <property type="entry name" value="DNA-BINDING TRANSCRIPTIONAL ACTIVATOR DEVR_DOSR"/>
    <property type="match status" value="1"/>
</dbReference>
<evidence type="ECO:0000256" key="2">
    <source>
        <dbReference type="ARBA" id="ARBA00023125"/>
    </source>
</evidence>
<dbReference type="RefSeq" id="WP_358705155.1">
    <property type="nucleotide sequence ID" value="NZ_JBFACG010000023.1"/>
</dbReference>
<comment type="caution">
    <text evidence="5">The sequence shown here is derived from an EMBL/GenBank/DDBJ whole genome shotgun (WGS) entry which is preliminary data.</text>
</comment>
<dbReference type="InterPro" id="IPR016032">
    <property type="entry name" value="Sig_transdc_resp-reg_C-effctor"/>
</dbReference>
<organism evidence="5 6">
    <name type="scientific">Streptomyces milbemycinicus</name>
    <dbReference type="NCBI Taxonomy" id="476552"/>
    <lineage>
        <taxon>Bacteria</taxon>
        <taxon>Bacillati</taxon>
        <taxon>Actinomycetota</taxon>
        <taxon>Actinomycetes</taxon>
        <taxon>Kitasatosporales</taxon>
        <taxon>Streptomycetaceae</taxon>
        <taxon>Streptomyces</taxon>
    </lineage>
</organism>
<dbReference type="EMBL" id="JBJDQH010000018">
    <property type="protein sequence ID" value="MFK4271378.1"/>
    <property type="molecule type" value="Genomic_DNA"/>
</dbReference>
<evidence type="ECO:0000256" key="1">
    <source>
        <dbReference type="ARBA" id="ARBA00023015"/>
    </source>
</evidence>
<dbReference type="InterPro" id="IPR000792">
    <property type="entry name" value="Tscrpt_reg_LuxR_C"/>
</dbReference>
<name>A0ABW8M0K0_9ACTN</name>
<proteinExistence type="predicted"/>
<dbReference type="Gene3D" id="1.10.10.10">
    <property type="entry name" value="Winged helix-like DNA-binding domain superfamily/Winged helix DNA-binding domain"/>
    <property type="match status" value="1"/>
</dbReference>
<keyword evidence="3" id="KW-0804">Transcription</keyword>
<dbReference type="Pfam" id="PF00196">
    <property type="entry name" value="GerE"/>
    <property type="match status" value="1"/>
</dbReference>
<dbReference type="PROSITE" id="PS50043">
    <property type="entry name" value="HTH_LUXR_2"/>
    <property type="match status" value="1"/>
</dbReference>
<dbReference type="SUPFAM" id="SSF46894">
    <property type="entry name" value="C-terminal effector domain of the bipartite response regulators"/>
    <property type="match status" value="1"/>
</dbReference>